<evidence type="ECO:0000313" key="3">
    <source>
        <dbReference type="EMBL" id="MED6155730.1"/>
    </source>
</evidence>
<keyword evidence="2" id="KW-0732">Signal</keyword>
<evidence type="ECO:0000313" key="4">
    <source>
        <dbReference type="Proteomes" id="UP001341840"/>
    </source>
</evidence>
<reference evidence="3 4" key="1">
    <citation type="journal article" date="2023" name="Plants (Basel)">
        <title>Bridging the Gap: Combining Genomics and Transcriptomics Approaches to Understand Stylosanthes scabra, an Orphan Legume from the Brazilian Caatinga.</title>
        <authorList>
            <person name="Ferreira-Neto J.R.C."/>
            <person name="da Silva M.D."/>
            <person name="Binneck E."/>
            <person name="de Melo N.F."/>
            <person name="da Silva R.H."/>
            <person name="de Melo A.L.T.M."/>
            <person name="Pandolfi V."/>
            <person name="Bustamante F.O."/>
            <person name="Brasileiro-Vidal A.C."/>
            <person name="Benko-Iseppon A.M."/>
        </authorList>
    </citation>
    <scope>NUCLEOTIDE SEQUENCE [LARGE SCALE GENOMIC DNA]</scope>
    <source>
        <tissue evidence="3">Leaves</tissue>
    </source>
</reference>
<dbReference type="EMBL" id="JASCZI010120845">
    <property type="protein sequence ID" value="MED6155730.1"/>
    <property type="molecule type" value="Genomic_DNA"/>
</dbReference>
<evidence type="ECO:0000256" key="1">
    <source>
        <dbReference type="SAM" id="MobiDB-lite"/>
    </source>
</evidence>
<feature type="signal peptide" evidence="2">
    <location>
        <begin position="1"/>
        <end position="16"/>
    </location>
</feature>
<dbReference type="Proteomes" id="UP001341840">
    <property type="component" value="Unassembled WGS sequence"/>
</dbReference>
<comment type="caution">
    <text evidence="3">The sequence shown here is derived from an EMBL/GenBank/DDBJ whole genome shotgun (WGS) entry which is preliminary data.</text>
</comment>
<sequence>MVFFLGQFCSLTFCICSDLAEPRAFDAPSVASFNPLHRSNVLAPALKLKVLAPYVVKCLARSTEEKQWSDAETVVSDSDEAASKDDENGQLPSKPLLLRKLIVLCLRELRLPTPATLFCLEFDNRFTKLWKLELRSPWYQFHGWKDNVERKSLRGVDPQKRGKMQSNLFLAGPLVLKLVEA</sequence>
<name>A0ABU6U3J2_9FABA</name>
<protein>
    <submittedName>
        <fullName evidence="3">Uncharacterized protein</fullName>
    </submittedName>
</protein>
<feature type="region of interest" description="Disordered" evidence="1">
    <location>
        <begin position="70"/>
        <end position="89"/>
    </location>
</feature>
<accession>A0ABU6U3J2</accession>
<keyword evidence="4" id="KW-1185">Reference proteome</keyword>
<proteinExistence type="predicted"/>
<feature type="chain" id="PRO_5047299027" evidence="2">
    <location>
        <begin position="17"/>
        <end position="181"/>
    </location>
</feature>
<evidence type="ECO:0000256" key="2">
    <source>
        <dbReference type="SAM" id="SignalP"/>
    </source>
</evidence>
<gene>
    <name evidence="3" type="ORF">PIB30_007595</name>
</gene>
<organism evidence="3 4">
    <name type="scientific">Stylosanthes scabra</name>
    <dbReference type="NCBI Taxonomy" id="79078"/>
    <lineage>
        <taxon>Eukaryota</taxon>
        <taxon>Viridiplantae</taxon>
        <taxon>Streptophyta</taxon>
        <taxon>Embryophyta</taxon>
        <taxon>Tracheophyta</taxon>
        <taxon>Spermatophyta</taxon>
        <taxon>Magnoliopsida</taxon>
        <taxon>eudicotyledons</taxon>
        <taxon>Gunneridae</taxon>
        <taxon>Pentapetalae</taxon>
        <taxon>rosids</taxon>
        <taxon>fabids</taxon>
        <taxon>Fabales</taxon>
        <taxon>Fabaceae</taxon>
        <taxon>Papilionoideae</taxon>
        <taxon>50 kb inversion clade</taxon>
        <taxon>dalbergioids sensu lato</taxon>
        <taxon>Dalbergieae</taxon>
        <taxon>Pterocarpus clade</taxon>
        <taxon>Stylosanthes</taxon>
    </lineage>
</organism>